<evidence type="ECO:0000256" key="3">
    <source>
        <dbReference type="SAM" id="Phobius"/>
    </source>
</evidence>
<evidence type="ECO:0000313" key="6">
    <source>
        <dbReference type="Proteomes" id="UP000824164"/>
    </source>
</evidence>
<dbReference type="InterPro" id="IPR004474">
    <property type="entry name" value="LytR_CpsA_psr"/>
</dbReference>
<feature type="compositionally biased region" description="Acidic residues" evidence="2">
    <location>
        <begin position="8"/>
        <end position="18"/>
    </location>
</feature>
<comment type="similarity">
    <text evidence="1">Belongs to the LytR/CpsA/Psr (LCP) family.</text>
</comment>
<feature type="domain" description="Cell envelope-related transcriptional attenuator" evidence="4">
    <location>
        <begin position="316"/>
        <end position="473"/>
    </location>
</feature>
<reference evidence="5" key="2">
    <citation type="journal article" date="2021" name="PeerJ">
        <title>Extensive microbial diversity within the chicken gut microbiome revealed by metagenomics and culture.</title>
        <authorList>
            <person name="Gilroy R."/>
            <person name="Ravi A."/>
            <person name="Getino M."/>
            <person name="Pursley I."/>
            <person name="Horton D.L."/>
            <person name="Alikhan N.F."/>
            <person name="Baker D."/>
            <person name="Gharbi K."/>
            <person name="Hall N."/>
            <person name="Watson M."/>
            <person name="Adriaenssens E.M."/>
            <person name="Foster-Nyarko E."/>
            <person name="Jarju S."/>
            <person name="Secka A."/>
            <person name="Antonio M."/>
            <person name="Oren A."/>
            <person name="Chaudhuri R.R."/>
            <person name="La Ragione R."/>
            <person name="Hildebrand F."/>
            <person name="Pallen M.J."/>
        </authorList>
    </citation>
    <scope>NUCLEOTIDE SEQUENCE</scope>
    <source>
        <strain evidence="5">CHK187-14744</strain>
    </source>
</reference>
<evidence type="ECO:0000313" key="5">
    <source>
        <dbReference type="EMBL" id="HIU03731.1"/>
    </source>
</evidence>
<keyword evidence="3" id="KW-0472">Membrane</keyword>
<accession>A0A9D1HID0</accession>
<dbReference type="PANTHER" id="PTHR33392:SF6">
    <property type="entry name" value="POLYISOPRENYL-TEICHOIC ACID--PEPTIDOGLYCAN TEICHOIC ACID TRANSFERASE TAGU"/>
    <property type="match status" value="1"/>
</dbReference>
<keyword evidence="3" id="KW-1133">Transmembrane helix</keyword>
<name>A0A9D1HID0_9FIRM</name>
<feature type="compositionally biased region" description="Basic residues" evidence="2">
    <location>
        <begin position="67"/>
        <end position="76"/>
    </location>
</feature>
<feature type="region of interest" description="Disordered" evidence="2">
    <location>
        <begin position="642"/>
        <end position="662"/>
    </location>
</feature>
<dbReference type="PANTHER" id="PTHR33392">
    <property type="entry name" value="POLYISOPRENYL-TEICHOIC ACID--PEPTIDOGLYCAN TEICHOIC ACID TRANSFERASE TAGU"/>
    <property type="match status" value="1"/>
</dbReference>
<dbReference type="AlphaFoldDB" id="A0A9D1HID0"/>
<proteinExistence type="inferred from homology"/>
<feature type="transmembrane region" description="Helical" evidence="3">
    <location>
        <begin position="81"/>
        <end position="101"/>
    </location>
</feature>
<feature type="transmembrane region" description="Helical" evidence="3">
    <location>
        <begin position="113"/>
        <end position="131"/>
    </location>
</feature>
<dbReference type="EMBL" id="DVLT01000069">
    <property type="protein sequence ID" value="HIU03731.1"/>
    <property type="molecule type" value="Genomic_DNA"/>
</dbReference>
<comment type="caution">
    <text evidence="5">The sequence shown here is derived from an EMBL/GenBank/DDBJ whole genome shotgun (WGS) entry which is preliminary data.</text>
</comment>
<feature type="compositionally biased region" description="Basic and acidic residues" evidence="2">
    <location>
        <begin position="53"/>
        <end position="66"/>
    </location>
</feature>
<reference evidence="5" key="1">
    <citation type="submission" date="2020-10" db="EMBL/GenBank/DDBJ databases">
        <authorList>
            <person name="Gilroy R."/>
        </authorList>
    </citation>
    <scope>NUCLEOTIDE SEQUENCE</scope>
    <source>
        <strain evidence="5">CHK187-14744</strain>
    </source>
</reference>
<dbReference type="Gene3D" id="3.40.190.10">
    <property type="entry name" value="Periplasmic binding protein-like II"/>
    <property type="match status" value="1"/>
</dbReference>
<dbReference type="Pfam" id="PF03816">
    <property type="entry name" value="LytR_cpsA_psr"/>
    <property type="match status" value="1"/>
</dbReference>
<evidence type="ECO:0000256" key="1">
    <source>
        <dbReference type="ARBA" id="ARBA00006068"/>
    </source>
</evidence>
<dbReference type="Proteomes" id="UP000824164">
    <property type="component" value="Unassembled WGS sequence"/>
</dbReference>
<feature type="compositionally biased region" description="Basic and acidic residues" evidence="2">
    <location>
        <begin position="19"/>
        <end position="29"/>
    </location>
</feature>
<feature type="region of interest" description="Disordered" evidence="2">
    <location>
        <begin position="1"/>
        <end position="76"/>
    </location>
</feature>
<keyword evidence="3" id="KW-0812">Transmembrane</keyword>
<gene>
    <name evidence="5" type="ORF">IAB63_10820</name>
</gene>
<protein>
    <submittedName>
        <fullName evidence="5">LCP family protein</fullName>
    </submittedName>
</protein>
<dbReference type="Gene3D" id="3.40.630.190">
    <property type="entry name" value="LCP protein"/>
    <property type="match status" value="1"/>
</dbReference>
<feature type="transmembrane region" description="Helical" evidence="3">
    <location>
        <begin position="143"/>
        <end position="160"/>
    </location>
</feature>
<organism evidence="5 6">
    <name type="scientific">Candidatus Onthocola gallistercoris</name>
    <dbReference type="NCBI Taxonomy" id="2840876"/>
    <lineage>
        <taxon>Bacteria</taxon>
        <taxon>Bacillati</taxon>
        <taxon>Bacillota</taxon>
        <taxon>Bacilli</taxon>
        <taxon>Candidatus Onthocola</taxon>
    </lineage>
</organism>
<feature type="compositionally biased region" description="Low complexity" evidence="2">
    <location>
        <begin position="642"/>
        <end position="651"/>
    </location>
</feature>
<evidence type="ECO:0000256" key="2">
    <source>
        <dbReference type="SAM" id="MobiDB-lite"/>
    </source>
</evidence>
<dbReference type="NCBIfam" id="TIGR00350">
    <property type="entry name" value="lytR_cpsA_psr"/>
    <property type="match status" value="1"/>
</dbReference>
<evidence type="ECO:0000259" key="4">
    <source>
        <dbReference type="Pfam" id="PF03816"/>
    </source>
</evidence>
<sequence>MSRKSTFDEFEELGQESLDESKSDRKESGEVTAAQNKPETPSEIAFTPMKGGTVREEHYGRDEGMRDKRKQKSKTGKKRRIPIVGIIFAVIQLICSGVFLWSLGTLDMLPMRYFALVVILLLVLAGIAFALQWLRHVHIVGKVMAALVSILLIIVTIYIARTHGLLQNITAGSTYQTDKIVVAVLQDDEAESIVDAVDYEFGITRSLDREKVDLAISQINDTIGVQISTVEYDSYSDLVNALYDGDVEAIIYNQAMNDLIEENNEGFTERVRILDNFDVQTEVFMEDVPDLPITEDPFILFLSGMDVYGDIQETGRSDVNILACVNPTTKQVLLISIPRDAYVEIPGITSYGEKDKLTHAGMYGVQYSMNALEELFDVDVNYYVRVNFSSLIMMVDALGGIDVDSDYAFSTYYKQYTQATDTWEYYNYTKGTNHLNGDHALAFARERMNLPGGDYQRGKNQQKVIEGLLEKIKSPSILLNYTDLLDSLSGKMDTSLSSQQIASLVKMQLNDGAEWNIVSASVYGTSSQEYCASYSGSPLSVEILDDDSIAAVKEVIDALFAGEVISEPRTTDLESAYEVDEDELDSEYYMNNHASDWEYGSDYFTVGKNGGGSSSGSSDTEADYDYSYDQGYSGDYDYSYDYSEGSGTDYGTDTTVPDDGYTDDAIYEETYVEEDYGSYDTESVYE</sequence>
<dbReference type="InterPro" id="IPR050922">
    <property type="entry name" value="LytR/CpsA/Psr_CW_biosynth"/>
</dbReference>